<gene>
    <name evidence="4" type="ORF">OC842_003066</name>
</gene>
<reference evidence="4" key="1">
    <citation type="journal article" date="2023" name="PhytoFront">
        <title>Draft Genome Resources of Seven Strains of Tilletia horrida, Causal Agent of Kernel Smut of Rice.</title>
        <authorList>
            <person name="Khanal S."/>
            <person name="Antony Babu S."/>
            <person name="Zhou X.G."/>
        </authorList>
    </citation>
    <scope>NUCLEOTIDE SEQUENCE</scope>
    <source>
        <strain evidence="4">TX3</strain>
    </source>
</reference>
<dbReference type="Gene3D" id="3.40.50.410">
    <property type="entry name" value="von Willebrand factor, type A domain"/>
    <property type="match status" value="1"/>
</dbReference>
<dbReference type="SUPFAM" id="SSF53300">
    <property type="entry name" value="vWA-like"/>
    <property type="match status" value="1"/>
</dbReference>
<evidence type="ECO:0000259" key="2">
    <source>
        <dbReference type="Pfam" id="PF11443"/>
    </source>
</evidence>
<dbReference type="InterPro" id="IPR011205">
    <property type="entry name" value="UCP015417_vWA"/>
</dbReference>
<evidence type="ECO:0000313" key="5">
    <source>
        <dbReference type="Proteomes" id="UP001176521"/>
    </source>
</evidence>
<organism evidence="4 5">
    <name type="scientific">Tilletia horrida</name>
    <dbReference type="NCBI Taxonomy" id="155126"/>
    <lineage>
        <taxon>Eukaryota</taxon>
        <taxon>Fungi</taxon>
        <taxon>Dikarya</taxon>
        <taxon>Basidiomycota</taxon>
        <taxon>Ustilaginomycotina</taxon>
        <taxon>Exobasidiomycetes</taxon>
        <taxon>Tilletiales</taxon>
        <taxon>Tilletiaceae</taxon>
        <taxon>Tilletia</taxon>
    </lineage>
</organism>
<evidence type="ECO:0000313" key="4">
    <source>
        <dbReference type="EMBL" id="KAK0533159.1"/>
    </source>
</evidence>
<dbReference type="InterPro" id="IPR058580">
    <property type="entry name" value="DUF2828"/>
</dbReference>
<dbReference type="Pfam" id="PF11443">
    <property type="entry name" value="DUF2828"/>
    <property type="match status" value="1"/>
</dbReference>
<comment type="caution">
    <text evidence="4">The sequence shown here is derived from an EMBL/GenBank/DDBJ whole genome shotgun (WGS) entry which is preliminary data.</text>
</comment>
<evidence type="ECO:0000256" key="1">
    <source>
        <dbReference type="SAM" id="MobiDB-lite"/>
    </source>
</evidence>
<dbReference type="Proteomes" id="UP001176521">
    <property type="component" value="Unassembled WGS sequence"/>
</dbReference>
<sequence length="769" mass="85626">MTAIEKVNDVAATSQNVVLPEIKELREPNFLDLLVPIEQEAVTPKQTGEGTGAGRRTHPFVDALSTAAVRTTTENGAAAYSSTGSATLDAFNSLHDRIMPIELDSLLCAAWKEDAKMALRIIFNARSIPDGKGSKTIFYRCWGWLYRRHPRTALVNLPKLVDPLSEQPLRRKRAKEQETTPGADNKKKNKERKPVVKSHGYWKDLLNILALAVLGQLEDREPAFLNEKRLPWTLPKDSAGRKGSKVPRDLEKQVRDFNCVGKRAREAGLSRKELQSQERFVALERSLASPKCRALYITVARLFADRLLKDVALMEEASRLPDCEKKFDLLFQISLAGKWAPTPGLSHDRLTNIATAIASLVRDGIPKHDLPAGIRDGQADALTEARVLRSFYQRWILRELRATLELPEPLMSASRWSNVRYRRVASLAMSRSSHLFFQHDTDRFKDFVRAVEKGKSKISGATLMPHELLAKLIAPLHPANRRQAALGPALEAVLKELEEMQTRVIEAQWNALVDSLREAGTLGDTLAICDVSGSMGYPYSDYGSGNKNEVAPIMPAIALSLIIASLAREPFNGGFITFSEHPRFVRLELDSDPLKTSFERTYHSGAGFNTDFRAVFLDLLLPMAQQHGLKREDMVKRIFVFSDMQFDQAHVAGAAPWETTYDAIAKAYAEAGYDVPQLVFWDLAGGKTVEVQANQTGVAMMSGFSPAMVKVFMGEEPEEPEAKAAAEGDEDWEQVGDKKEADAADEFTPLKIMQKALLKKSFDTLTIVD</sequence>
<dbReference type="PANTHER" id="PTHR31373">
    <property type="entry name" value="OS06G0652100 PROTEIN"/>
    <property type="match status" value="1"/>
</dbReference>
<dbReference type="InterPro" id="IPR056690">
    <property type="entry name" value="DUF7788"/>
</dbReference>
<keyword evidence="5" id="KW-1185">Reference proteome</keyword>
<dbReference type="AlphaFoldDB" id="A0AAN6JRL2"/>
<dbReference type="InterPro" id="IPR036465">
    <property type="entry name" value="vWFA_dom_sf"/>
</dbReference>
<dbReference type="PANTHER" id="PTHR31373:SF27">
    <property type="entry name" value="TROVE DOMAIN-CONTAINING PROTEIN"/>
    <property type="match status" value="1"/>
</dbReference>
<proteinExistence type="predicted"/>
<accession>A0AAN6JRL2</accession>
<name>A0AAN6JRL2_9BASI</name>
<feature type="region of interest" description="Disordered" evidence="1">
    <location>
        <begin position="166"/>
        <end position="195"/>
    </location>
</feature>
<dbReference type="Pfam" id="PF25043">
    <property type="entry name" value="DUF7788"/>
    <property type="match status" value="1"/>
</dbReference>
<feature type="domain" description="DUF2828" evidence="2">
    <location>
        <begin position="73"/>
        <end position="522"/>
    </location>
</feature>
<protein>
    <submittedName>
        <fullName evidence="4">Uncharacterized protein</fullName>
    </submittedName>
</protein>
<dbReference type="EMBL" id="JAPDMQ010000143">
    <property type="protein sequence ID" value="KAK0533159.1"/>
    <property type="molecule type" value="Genomic_DNA"/>
</dbReference>
<feature type="region of interest" description="Disordered" evidence="1">
    <location>
        <begin position="716"/>
        <end position="743"/>
    </location>
</feature>
<feature type="domain" description="DUF7788" evidence="3">
    <location>
        <begin position="525"/>
        <end position="756"/>
    </location>
</feature>
<dbReference type="PIRSF" id="PIRSF015417">
    <property type="entry name" value="T31B5_30_vWA"/>
    <property type="match status" value="1"/>
</dbReference>
<evidence type="ECO:0000259" key="3">
    <source>
        <dbReference type="Pfam" id="PF25043"/>
    </source>
</evidence>